<organism evidence="2 3">
    <name type="scientific">Clostridium thermosuccinogenes</name>
    <dbReference type="NCBI Taxonomy" id="84032"/>
    <lineage>
        <taxon>Bacteria</taxon>
        <taxon>Bacillati</taxon>
        <taxon>Bacillota</taxon>
        <taxon>Clostridia</taxon>
        <taxon>Eubacteriales</taxon>
        <taxon>Clostridiaceae</taxon>
        <taxon>Clostridium</taxon>
    </lineage>
</organism>
<dbReference type="Pfam" id="PF01248">
    <property type="entry name" value="Ribosomal_L7Ae"/>
    <property type="match status" value="1"/>
</dbReference>
<dbReference type="InterPro" id="IPR004038">
    <property type="entry name" value="Ribosomal_eL8/eL30/eS12/Gad45"/>
</dbReference>
<evidence type="ECO:0000313" key="3">
    <source>
        <dbReference type="Proteomes" id="UP000236151"/>
    </source>
</evidence>
<proteinExistence type="predicted"/>
<comment type="caution">
    <text evidence="2">The sequence shown here is derived from an EMBL/GenBank/DDBJ whole genome shotgun (WGS) entry which is preliminary data.</text>
</comment>
<dbReference type="NCBIfam" id="NF004078">
    <property type="entry name" value="PRK05583.1"/>
    <property type="match status" value="1"/>
</dbReference>
<accession>A0A2K2FQP6</accession>
<keyword evidence="2" id="KW-0687">Ribonucleoprotein</keyword>
<dbReference type="InterPro" id="IPR029064">
    <property type="entry name" value="Ribosomal_eL30-like_sf"/>
</dbReference>
<evidence type="ECO:0000313" key="2">
    <source>
        <dbReference type="EMBL" id="PNU01099.1"/>
    </source>
</evidence>
<dbReference type="Gene3D" id="3.30.1330.30">
    <property type="match status" value="1"/>
</dbReference>
<reference evidence="2 3" key="1">
    <citation type="submission" date="2017-06" db="EMBL/GenBank/DDBJ databases">
        <title>Investigating the central metabolism of Clostridium thermosuccinogenes.</title>
        <authorList>
            <person name="Koendjbiharie J.G."/>
            <person name="van Kranenburg R."/>
        </authorList>
    </citation>
    <scope>NUCLEOTIDE SEQUENCE [LARGE SCALE GENOMIC DNA]</scope>
    <source>
        <strain evidence="2 3">DSM 5806</strain>
    </source>
</reference>
<dbReference type="AlphaFoldDB" id="A0A2K2FQP6"/>
<keyword evidence="2" id="KW-0689">Ribosomal protein</keyword>
<dbReference type="OrthoDB" id="9794863at2"/>
<evidence type="ECO:0000259" key="1">
    <source>
        <dbReference type="Pfam" id="PF01248"/>
    </source>
</evidence>
<protein>
    <submittedName>
        <fullName evidence="2">50S ribosomal protein L7ae</fullName>
    </submittedName>
</protein>
<dbReference type="KEGG" id="cthd:CDO33_05970"/>
<keyword evidence="3" id="KW-1185">Reference proteome</keyword>
<dbReference type="GO" id="GO:0005840">
    <property type="term" value="C:ribosome"/>
    <property type="evidence" value="ECO:0007669"/>
    <property type="project" value="UniProtKB-KW"/>
</dbReference>
<dbReference type="Proteomes" id="UP000236151">
    <property type="component" value="Unassembled WGS sequence"/>
</dbReference>
<gene>
    <name evidence="2" type="ORF">CDQ84_02945</name>
</gene>
<name>A0A2K2FQP6_9CLOT</name>
<dbReference type="SUPFAM" id="SSF55315">
    <property type="entry name" value="L30e-like"/>
    <property type="match status" value="1"/>
</dbReference>
<dbReference type="RefSeq" id="WP_103080227.1">
    <property type="nucleotide sequence ID" value="NZ_CP021850.1"/>
</dbReference>
<sequence length="108" mass="11704">MANRIYSFIGLAQKAGKLVSGEFACEKAVKQGKAYLVIVAEDASDNTKKMFKDMCEFRKVPIRFFGAKSLLGSCIGKGTRAVIVILGDGFSNKLMKLMDDTDAQNGGE</sequence>
<dbReference type="EMBL" id="NIOJ01000004">
    <property type="protein sequence ID" value="PNU01099.1"/>
    <property type="molecule type" value="Genomic_DNA"/>
</dbReference>
<feature type="domain" description="Ribosomal protein eL8/eL30/eS12/Gadd45" evidence="1">
    <location>
        <begin position="5"/>
        <end position="88"/>
    </location>
</feature>